<dbReference type="InterPro" id="IPR050204">
    <property type="entry name" value="AraC_XylS_family_regulators"/>
</dbReference>
<dbReference type="GeneID" id="92874533"/>
<reference evidence="5 6" key="1">
    <citation type="journal article" date="2010" name="Cell Res.">
        <title>Complete genome sequence of the rifamycin SV-producing Amycolatopsis mediterranei U32 revealed its genetic characteristics in phylogeny and metabolism.</title>
        <authorList>
            <person name="Zhao W."/>
            <person name="Zhong Y."/>
            <person name="Yuan H."/>
            <person name="Wang J."/>
            <person name="Zheng H."/>
            <person name="Wang Y."/>
            <person name="Cen X."/>
            <person name="Xu F."/>
            <person name="Bai J."/>
            <person name="Han X."/>
            <person name="Lu G."/>
            <person name="Zhu Y."/>
            <person name="Shao Z."/>
            <person name="Yan H."/>
            <person name="Li C."/>
            <person name="Peng N."/>
            <person name="Zhang Z."/>
            <person name="Zhang Y."/>
            <person name="Lin W."/>
            <person name="Fan Y."/>
            <person name="Qin Z."/>
            <person name="Hu Y."/>
            <person name="Zhu B."/>
            <person name="Wang S."/>
            <person name="Ding X."/>
            <person name="Zhao G.P."/>
        </authorList>
    </citation>
    <scope>NUCLEOTIDE SEQUENCE [LARGE SCALE GENOMIC DNA]</scope>
    <source>
        <strain evidence="6">U-32</strain>
    </source>
</reference>
<dbReference type="PANTHER" id="PTHR46796:SF2">
    <property type="entry name" value="TRANSCRIPTIONAL REGULATORY PROTEIN"/>
    <property type="match status" value="1"/>
</dbReference>
<evidence type="ECO:0000259" key="4">
    <source>
        <dbReference type="PROSITE" id="PS01124"/>
    </source>
</evidence>
<organism evidence="5 6">
    <name type="scientific">Amycolatopsis mediterranei (strain U-32)</name>
    <dbReference type="NCBI Taxonomy" id="749927"/>
    <lineage>
        <taxon>Bacteria</taxon>
        <taxon>Bacillati</taxon>
        <taxon>Actinomycetota</taxon>
        <taxon>Actinomycetes</taxon>
        <taxon>Pseudonocardiales</taxon>
        <taxon>Pseudonocardiaceae</taxon>
        <taxon>Amycolatopsis</taxon>
    </lineage>
</organism>
<dbReference type="OrthoDB" id="9816011at2"/>
<dbReference type="PATRIC" id="fig|749927.5.peg.7160"/>
<keyword evidence="2" id="KW-0238">DNA-binding</keyword>
<dbReference type="GO" id="GO:0043565">
    <property type="term" value="F:sequence-specific DNA binding"/>
    <property type="evidence" value="ECO:0007669"/>
    <property type="project" value="InterPro"/>
</dbReference>
<protein>
    <submittedName>
        <fullName evidence="5">AraC family transcriptional regulator</fullName>
    </submittedName>
</protein>
<feature type="domain" description="HTH araC/xylS-type" evidence="4">
    <location>
        <begin position="10"/>
        <end position="108"/>
    </location>
</feature>
<dbReference type="PRINTS" id="PR00032">
    <property type="entry name" value="HTHARAC"/>
</dbReference>
<dbReference type="InterPro" id="IPR018060">
    <property type="entry name" value="HTH_AraC"/>
</dbReference>
<keyword evidence="1" id="KW-0805">Transcription regulation</keyword>
<dbReference type="Proteomes" id="UP000000328">
    <property type="component" value="Chromosome"/>
</dbReference>
<dbReference type="SUPFAM" id="SSF46689">
    <property type="entry name" value="Homeodomain-like"/>
    <property type="match status" value="2"/>
</dbReference>
<dbReference type="HOGENOM" id="CLU_082704_0_0_11"/>
<name>A0A0H3DCB7_AMYMU</name>
<dbReference type="eggNOG" id="COG2207">
    <property type="taxonomic scope" value="Bacteria"/>
</dbReference>
<dbReference type="GO" id="GO:0003700">
    <property type="term" value="F:DNA-binding transcription factor activity"/>
    <property type="evidence" value="ECO:0007669"/>
    <property type="project" value="InterPro"/>
</dbReference>
<dbReference type="InterPro" id="IPR009057">
    <property type="entry name" value="Homeodomain-like_sf"/>
</dbReference>
<gene>
    <name evidence="5" type="ordered locus">AMED_6885</name>
</gene>
<dbReference type="Pfam" id="PF12833">
    <property type="entry name" value="HTH_18"/>
    <property type="match status" value="1"/>
</dbReference>
<dbReference type="PROSITE" id="PS01124">
    <property type="entry name" value="HTH_ARAC_FAMILY_2"/>
    <property type="match status" value="1"/>
</dbReference>
<dbReference type="SMART" id="SM00342">
    <property type="entry name" value="HTH_ARAC"/>
    <property type="match status" value="1"/>
</dbReference>
<dbReference type="PANTHER" id="PTHR46796">
    <property type="entry name" value="HTH-TYPE TRANSCRIPTIONAL ACTIVATOR RHAS-RELATED"/>
    <property type="match status" value="1"/>
</dbReference>
<dbReference type="KEGG" id="amd:AMED_6885"/>
<evidence type="ECO:0000256" key="2">
    <source>
        <dbReference type="ARBA" id="ARBA00023125"/>
    </source>
</evidence>
<evidence type="ECO:0000256" key="3">
    <source>
        <dbReference type="ARBA" id="ARBA00023163"/>
    </source>
</evidence>
<evidence type="ECO:0000313" key="6">
    <source>
        <dbReference type="Proteomes" id="UP000000328"/>
    </source>
</evidence>
<sequence length="250" mass="26546">MDEIVRQAVARAIVTMRDNLGERLTIDDLARAAMFSKFHFTRVFLRVTGLSPGRFLSALRLAEAKHLLATTAISVADISHQVGYNSVGTFSARFSGSVGVSPSGYRQLHGMAPRIADRQAQPGSGATVRGQLRVSVPAEVGPVFVGLFAARITEGAPARHAILPGPGPYALTDVPLGSWYVLTHAFGTCPHDGTQGLRPFTGLTGPVTVHRGVTASLADVRLRPRHGFDPPVLLALPSLRQAALTRSIAS</sequence>
<dbReference type="Gene3D" id="1.10.10.60">
    <property type="entry name" value="Homeodomain-like"/>
    <property type="match status" value="2"/>
</dbReference>
<dbReference type="RefSeq" id="WP_013228650.1">
    <property type="nucleotide sequence ID" value="NC_014318.1"/>
</dbReference>
<proteinExistence type="predicted"/>
<accession>A0A0H3DCB7</accession>
<dbReference type="AlphaFoldDB" id="A0A0H3DCB7"/>
<evidence type="ECO:0000313" key="5">
    <source>
        <dbReference type="EMBL" id="ADJ48605.1"/>
    </source>
</evidence>
<dbReference type="InterPro" id="IPR020449">
    <property type="entry name" value="Tscrpt_reg_AraC-type_HTH"/>
</dbReference>
<dbReference type="EMBL" id="CP002000">
    <property type="protein sequence ID" value="ADJ48605.1"/>
    <property type="molecule type" value="Genomic_DNA"/>
</dbReference>
<keyword evidence="3" id="KW-0804">Transcription</keyword>
<evidence type="ECO:0000256" key="1">
    <source>
        <dbReference type="ARBA" id="ARBA00023015"/>
    </source>
</evidence>